<dbReference type="InterPro" id="IPR027417">
    <property type="entry name" value="P-loop_NTPase"/>
</dbReference>
<organism evidence="3 4">
    <name type="scientific">Lithospermum erythrorhizon</name>
    <name type="common">Purple gromwell</name>
    <name type="synonym">Lithospermum officinale var. erythrorhizon</name>
    <dbReference type="NCBI Taxonomy" id="34254"/>
    <lineage>
        <taxon>Eukaryota</taxon>
        <taxon>Viridiplantae</taxon>
        <taxon>Streptophyta</taxon>
        <taxon>Embryophyta</taxon>
        <taxon>Tracheophyta</taxon>
        <taxon>Spermatophyta</taxon>
        <taxon>Magnoliopsida</taxon>
        <taxon>eudicotyledons</taxon>
        <taxon>Gunneridae</taxon>
        <taxon>Pentapetalae</taxon>
        <taxon>asterids</taxon>
        <taxon>lamiids</taxon>
        <taxon>Boraginales</taxon>
        <taxon>Boraginaceae</taxon>
        <taxon>Boraginoideae</taxon>
        <taxon>Lithospermeae</taxon>
        <taxon>Lithospermum</taxon>
    </lineage>
</organism>
<protein>
    <recommendedName>
        <fullName evidence="1">ATP-dependent DNA helicase</fullName>
        <ecNumber evidence="1">5.6.2.3</ecNumber>
    </recommendedName>
</protein>
<evidence type="ECO:0000313" key="3">
    <source>
        <dbReference type="EMBL" id="GAA0167933.1"/>
    </source>
</evidence>
<accession>A0AAV3QWA6</accession>
<dbReference type="GO" id="GO:0006281">
    <property type="term" value="P:DNA repair"/>
    <property type="evidence" value="ECO:0007669"/>
    <property type="project" value="UniProtKB-KW"/>
</dbReference>
<proteinExistence type="inferred from homology"/>
<dbReference type="GO" id="GO:0005524">
    <property type="term" value="F:ATP binding"/>
    <property type="evidence" value="ECO:0007669"/>
    <property type="project" value="UniProtKB-KW"/>
</dbReference>
<dbReference type="Gene3D" id="3.40.50.300">
    <property type="entry name" value="P-loop containing nucleotide triphosphate hydrolases"/>
    <property type="match status" value="1"/>
</dbReference>
<comment type="cofactor">
    <cofactor evidence="1">
        <name>Mg(2+)</name>
        <dbReference type="ChEBI" id="CHEBI:18420"/>
    </cofactor>
</comment>
<comment type="similarity">
    <text evidence="1">Belongs to the helicase family.</text>
</comment>
<dbReference type="Proteomes" id="UP001454036">
    <property type="component" value="Unassembled WGS sequence"/>
</dbReference>
<dbReference type="PANTHER" id="PTHR10492">
    <property type="match status" value="1"/>
</dbReference>
<evidence type="ECO:0000313" key="4">
    <source>
        <dbReference type="Proteomes" id="UP001454036"/>
    </source>
</evidence>
<gene>
    <name evidence="3" type="ORF">LIER_22767</name>
</gene>
<keyword evidence="1" id="KW-0067">ATP-binding</keyword>
<dbReference type="AlphaFoldDB" id="A0AAV3QWA6"/>
<keyword evidence="4" id="KW-1185">Reference proteome</keyword>
<dbReference type="GO" id="GO:0043139">
    <property type="term" value="F:5'-3' DNA helicase activity"/>
    <property type="evidence" value="ECO:0007669"/>
    <property type="project" value="UniProtKB-EC"/>
</dbReference>
<keyword evidence="1" id="KW-0547">Nucleotide-binding</keyword>
<sequence length="138" mass="15484">MTEDFVRIKNQMHLFENDVLQKVLQGINDTLESLGRDIIEFKLVSFQYVPNEYESAAMPDSSGVFFVDGPGETGKSFLYTILLAHIRSKRYVALIVASSGISSSNFLGGRTTHSRFKVPIDIEPNNQIFSVSNFISDQ</sequence>
<dbReference type="Pfam" id="PF05970">
    <property type="entry name" value="PIF1"/>
    <property type="match status" value="1"/>
</dbReference>
<comment type="catalytic activity">
    <reaction evidence="1">
        <text>ATP + H2O = ADP + phosphate + H(+)</text>
        <dbReference type="Rhea" id="RHEA:13065"/>
        <dbReference type="ChEBI" id="CHEBI:15377"/>
        <dbReference type="ChEBI" id="CHEBI:15378"/>
        <dbReference type="ChEBI" id="CHEBI:30616"/>
        <dbReference type="ChEBI" id="CHEBI:43474"/>
        <dbReference type="ChEBI" id="CHEBI:456216"/>
        <dbReference type="EC" id="5.6.2.3"/>
    </reaction>
</comment>
<dbReference type="GO" id="GO:0006310">
    <property type="term" value="P:DNA recombination"/>
    <property type="evidence" value="ECO:0007669"/>
    <property type="project" value="UniProtKB-KW"/>
</dbReference>
<keyword evidence="1" id="KW-0234">DNA repair</keyword>
<dbReference type="EMBL" id="BAABME010006279">
    <property type="protein sequence ID" value="GAA0167933.1"/>
    <property type="molecule type" value="Genomic_DNA"/>
</dbReference>
<dbReference type="GO" id="GO:0000723">
    <property type="term" value="P:telomere maintenance"/>
    <property type="evidence" value="ECO:0007669"/>
    <property type="project" value="InterPro"/>
</dbReference>
<feature type="domain" description="DNA helicase Pif1-like DEAD-box helicase" evidence="2">
    <location>
        <begin position="55"/>
        <end position="128"/>
    </location>
</feature>
<dbReference type="InterPro" id="IPR010285">
    <property type="entry name" value="DNA_helicase_pif1-like_DEAD"/>
</dbReference>
<reference evidence="3 4" key="1">
    <citation type="submission" date="2024-01" db="EMBL/GenBank/DDBJ databases">
        <title>The complete chloroplast genome sequence of Lithospermum erythrorhizon: insights into the phylogenetic relationship among Boraginaceae species and the maternal lineages of purple gromwells.</title>
        <authorList>
            <person name="Okada T."/>
            <person name="Watanabe K."/>
        </authorList>
    </citation>
    <scope>NUCLEOTIDE SEQUENCE [LARGE SCALE GENOMIC DNA]</scope>
</reference>
<dbReference type="EC" id="5.6.2.3" evidence="1"/>
<keyword evidence="1" id="KW-0347">Helicase</keyword>
<keyword evidence="1" id="KW-0233">DNA recombination</keyword>
<dbReference type="GO" id="GO:0016787">
    <property type="term" value="F:hydrolase activity"/>
    <property type="evidence" value="ECO:0007669"/>
    <property type="project" value="UniProtKB-KW"/>
</dbReference>
<keyword evidence="1" id="KW-0227">DNA damage</keyword>
<name>A0AAV3QWA6_LITER</name>
<comment type="caution">
    <text evidence="3">The sequence shown here is derived from an EMBL/GenBank/DDBJ whole genome shotgun (WGS) entry which is preliminary data.</text>
</comment>
<keyword evidence="1" id="KW-0378">Hydrolase</keyword>
<evidence type="ECO:0000256" key="1">
    <source>
        <dbReference type="RuleBase" id="RU363044"/>
    </source>
</evidence>
<evidence type="ECO:0000259" key="2">
    <source>
        <dbReference type="Pfam" id="PF05970"/>
    </source>
</evidence>
<dbReference type="PANTHER" id="PTHR10492:SF94">
    <property type="entry name" value="ATP-DEPENDENT DNA HELICASE"/>
    <property type="match status" value="1"/>
</dbReference>